<dbReference type="PANTHER" id="PTHR43484">
    <property type="match status" value="1"/>
</dbReference>
<dbReference type="InterPro" id="IPR051469">
    <property type="entry name" value="FliN/MopA/SpaO"/>
</dbReference>
<dbReference type="PRINTS" id="PR00956">
    <property type="entry name" value="FLGMOTORFLIN"/>
</dbReference>
<evidence type="ECO:0000313" key="10">
    <source>
        <dbReference type="EMBL" id="VBB42484.1"/>
    </source>
</evidence>
<feature type="region of interest" description="Disordered" evidence="8">
    <location>
        <begin position="1"/>
        <end position="35"/>
    </location>
</feature>
<evidence type="ECO:0000256" key="6">
    <source>
        <dbReference type="ARBA" id="ARBA00022779"/>
    </source>
</evidence>
<comment type="subcellular location">
    <subcellularLocation>
        <location evidence="1">Cell membrane</location>
        <topology evidence="1">Peripheral membrane protein</topology>
        <orientation evidence="1">Cytoplasmic side</orientation>
    </subcellularLocation>
</comment>
<dbReference type="GO" id="GO:0006935">
    <property type="term" value="P:chemotaxis"/>
    <property type="evidence" value="ECO:0007669"/>
    <property type="project" value="UniProtKB-KW"/>
</dbReference>
<sequence length="126" mass="13795">MSKDQNGEMAKEPRSARREASAGEQPYEFSGLSGEAAGGEKAKIDFILDIPLQITVELGRTRMLINELLKLGQGSVVELSKLAGETLDVLANNRLIARGEVVVVDEKYGIRLTEIITPIERLESLK</sequence>
<comment type="similarity">
    <text evidence="2">Belongs to the FliN/MopA/SpaO family.</text>
</comment>
<dbReference type="EMBL" id="UPXX01000013">
    <property type="protein sequence ID" value="VBB42484.1"/>
    <property type="molecule type" value="Genomic_DNA"/>
</dbReference>
<reference evidence="10" key="1">
    <citation type="submission" date="2018-07" db="EMBL/GenBank/DDBJ databases">
        <authorList>
            <consortium name="Genoscope - CEA"/>
            <person name="William W."/>
        </authorList>
    </citation>
    <scope>NUCLEOTIDE SEQUENCE</scope>
    <source>
        <strain evidence="10">IK1</strain>
    </source>
</reference>
<keyword evidence="10" id="KW-0282">Flagellum</keyword>
<dbReference type="GO" id="GO:0009425">
    <property type="term" value="C:bacterial-type flagellum basal body"/>
    <property type="evidence" value="ECO:0007669"/>
    <property type="project" value="InterPro"/>
</dbReference>
<dbReference type="InterPro" id="IPR001172">
    <property type="entry name" value="FliN_T3SS_HrcQb"/>
</dbReference>
<dbReference type="InterPro" id="IPR001543">
    <property type="entry name" value="FliN-like_C"/>
</dbReference>
<dbReference type="InterPro" id="IPR036429">
    <property type="entry name" value="SpoA-like_sf"/>
</dbReference>
<dbReference type="InterPro" id="IPR012826">
    <property type="entry name" value="FliN"/>
</dbReference>
<dbReference type="Pfam" id="PF01052">
    <property type="entry name" value="FliMN_C"/>
    <property type="match status" value="1"/>
</dbReference>
<evidence type="ECO:0000256" key="4">
    <source>
        <dbReference type="ARBA" id="ARBA00022475"/>
    </source>
</evidence>
<evidence type="ECO:0000256" key="2">
    <source>
        <dbReference type="ARBA" id="ARBA00009226"/>
    </source>
</evidence>
<gene>
    <name evidence="10" type="primary">fliN</name>
    <name evidence="10" type="ORF">TRIP_B200624</name>
</gene>
<evidence type="ECO:0000259" key="9">
    <source>
        <dbReference type="Pfam" id="PF01052"/>
    </source>
</evidence>
<feature type="compositionally biased region" description="Basic and acidic residues" evidence="8">
    <location>
        <begin position="1"/>
        <end position="21"/>
    </location>
</feature>
<keyword evidence="7" id="KW-0472">Membrane</keyword>
<dbReference type="PANTHER" id="PTHR43484:SF1">
    <property type="entry name" value="FLAGELLAR MOTOR SWITCH PROTEIN FLIN"/>
    <property type="match status" value="1"/>
</dbReference>
<keyword evidence="10" id="KW-0969">Cilium</keyword>
<keyword evidence="5" id="KW-0145">Chemotaxis</keyword>
<keyword evidence="6" id="KW-0283">Flagellar rotation</keyword>
<dbReference type="GO" id="GO:0005886">
    <property type="term" value="C:plasma membrane"/>
    <property type="evidence" value="ECO:0007669"/>
    <property type="project" value="UniProtKB-SubCell"/>
</dbReference>
<dbReference type="SUPFAM" id="SSF101801">
    <property type="entry name" value="Surface presentation of antigens (SPOA)"/>
    <property type="match status" value="1"/>
</dbReference>
<evidence type="ECO:0000256" key="8">
    <source>
        <dbReference type="SAM" id="MobiDB-lite"/>
    </source>
</evidence>
<evidence type="ECO:0000256" key="3">
    <source>
        <dbReference type="ARBA" id="ARBA00021897"/>
    </source>
</evidence>
<dbReference type="GO" id="GO:0071973">
    <property type="term" value="P:bacterial-type flagellum-dependent cell motility"/>
    <property type="evidence" value="ECO:0007669"/>
    <property type="project" value="InterPro"/>
</dbReference>
<evidence type="ECO:0000256" key="7">
    <source>
        <dbReference type="ARBA" id="ARBA00023136"/>
    </source>
</evidence>
<organism evidence="10">
    <name type="scientific">Uncultured Desulfatiglans sp</name>
    <dbReference type="NCBI Taxonomy" id="1748965"/>
    <lineage>
        <taxon>Bacteria</taxon>
        <taxon>Pseudomonadati</taxon>
        <taxon>Thermodesulfobacteriota</taxon>
        <taxon>Desulfobacteria</taxon>
        <taxon>Desulfatiglandales</taxon>
        <taxon>Desulfatiglandaceae</taxon>
        <taxon>Desulfatiglans</taxon>
        <taxon>environmental samples</taxon>
    </lineage>
</organism>
<dbReference type="NCBIfam" id="TIGR02480">
    <property type="entry name" value="fliN"/>
    <property type="match status" value="1"/>
</dbReference>
<evidence type="ECO:0000256" key="1">
    <source>
        <dbReference type="ARBA" id="ARBA00004413"/>
    </source>
</evidence>
<name>A0A653A3A4_UNCDX</name>
<protein>
    <recommendedName>
        <fullName evidence="3">Flagellar motor switch protein FliN</fullName>
    </recommendedName>
</protein>
<keyword evidence="10" id="KW-0966">Cell projection</keyword>
<dbReference type="Gene3D" id="2.30.330.10">
    <property type="entry name" value="SpoA-like"/>
    <property type="match status" value="1"/>
</dbReference>
<keyword evidence="4" id="KW-1003">Cell membrane</keyword>
<dbReference type="GO" id="GO:0003774">
    <property type="term" value="F:cytoskeletal motor activity"/>
    <property type="evidence" value="ECO:0007669"/>
    <property type="project" value="InterPro"/>
</dbReference>
<evidence type="ECO:0000256" key="5">
    <source>
        <dbReference type="ARBA" id="ARBA00022500"/>
    </source>
</evidence>
<proteinExistence type="inferred from homology"/>
<dbReference type="AlphaFoldDB" id="A0A653A3A4"/>
<accession>A0A653A3A4</accession>
<feature type="domain" description="Flagellar motor switch protein FliN-like C-terminal" evidence="9">
    <location>
        <begin position="47"/>
        <end position="116"/>
    </location>
</feature>